<comment type="subcellular location">
    <subcellularLocation>
        <location evidence="8">Cytoplasm</location>
    </subcellularLocation>
</comment>
<accession>A0A504JEI1</accession>
<proteinExistence type="inferred from homology"/>
<comment type="catalytic activity">
    <reaction evidence="7 8">
        <text>CMP + ATP = CDP + ADP</text>
        <dbReference type="Rhea" id="RHEA:11600"/>
        <dbReference type="ChEBI" id="CHEBI:30616"/>
        <dbReference type="ChEBI" id="CHEBI:58069"/>
        <dbReference type="ChEBI" id="CHEBI:60377"/>
        <dbReference type="ChEBI" id="CHEBI:456216"/>
        <dbReference type="EC" id="2.7.4.25"/>
    </reaction>
</comment>
<dbReference type="OrthoDB" id="9807434at2"/>
<evidence type="ECO:0000256" key="1">
    <source>
        <dbReference type="ARBA" id="ARBA00009427"/>
    </source>
</evidence>
<evidence type="ECO:0000256" key="2">
    <source>
        <dbReference type="ARBA" id="ARBA00022679"/>
    </source>
</evidence>
<feature type="domain" description="Cytidylate kinase" evidence="9">
    <location>
        <begin position="8"/>
        <end position="225"/>
    </location>
</feature>
<name>A0A504JEI1_9FLAO</name>
<evidence type="ECO:0000259" key="9">
    <source>
        <dbReference type="Pfam" id="PF02224"/>
    </source>
</evidence>
<evidence type="ECO:0000256" key="3">
    <source>
        <dbReference type="ARBA" id="ARBA00022741"/>
    </source>
</evidence>
<keyword evidence="2 8" id="KW-0808">Transferase</keyword>
<dbReference type="Gene3D" id="3.40.50.300">
    <property type="entry name" value="P-loop containing nucleotide triphosphate hydrolases"/>
    <property type="match status" value="1"/>
</dbReference>
<dbReference type="Pfam" id="PF02224">
    <property type="entry name" value="Cytidylate_kin"/>
    <property type="match status" value="1"/>
</dbReference>
<comment type="catalytic activity">
    <reaction evidence="6 8">
        <text>dCMP + ATP = dCDP + ADP</text>
        <dbReference type="Rhea" id="RHEA:25094"/>
        <dbReference type="ChEBI" id="CHEBI:30616"/>
        <dbReference type="ChEBI" id="CHEBI:57566"/>
        <dbReference type="ChEBI" id="CHEBI:58593"/>
        <dbReference type="ChEBI" id="CHEBI:456216"/>
        <dbReference type="EC" id="2.7.4.25"/>
    </reaction>
</comment>
<keyword evidence="8" id="KW-0963">Cytoplasm</keyword>
<dbReference type="InterPro" id="IPR027417">
    <property type="entry name" value="P-loop_NTPase"/>
</dbReference>
<protein>
    <recommendedName>
        <fullName evidence="8">Cytidylate kinase</fullName>
        <shortName evidence="8">CK</shortName>
        <ecNumber evidence="8">2.7.4.25</ecNumber>
    </recommendedName>
    <alternativeName>
        <fullName evidence="8">Cytidine monophosphate kinase</fullName>
        <shortName evidence="8">CMP kinase</shortName>
    </alternativeName>
</protein>
<organism evidence="10 11">
    <name type="scientific">Aquimarina algicola</name>
    <dbReference type="NCBI Taxonomy" id="2589995"/>
    <lineage>
        <taxon>Bacteria</taxon>
        <taxon>Pseudomonadati</taxon>
        <taxon>Bacteroidota</taxon>
        <taxon>Flavobacteriia</taxon>
        <taxon>Flavobacteriales</taxon>
        <taxon>Flavobacteriaceae</taxon>
        <taxon>Aquimarina</taxon>
    </lineage>
</organism>
<evidence type="ECO:0000256" key="6">
    <source>
        <dbReference type="ARBA" id="ARBA00047615"/>
    </source>
</evidence>
<dbReference type="InterPro" id="IPR011994">
    <property type="entry name" value="Cytidylate_kinase_dom"/>
</dbReference>
<gene>
    <name evidence="8" type="primary">cmk</name>
    <name evidence="10" type="ORF">FHK87_02415</name>
</gene>
<dbReference type="GO" id="GO:0036431">
    <property type="term" value="F:dCMP kinase activity"/>
    <property type="evidence" value="ECO:0007669"/>
    <property type="project" value="InterPro"/>
</dbReference>
<dbReference type="GO" id="GO:0005829">
    <property type="term" value="C:cytosol"/>
    <property type="evidence" value="ECO:0007669"/>
    <property type="project" value="TreeGrafter"/>
</dbReference>
<dbReference type="SUPFAM" id="SSF52540">
    <property type="entry name" value="P-loop containing nucleoside triphosphate hydrolases"/>
    <property type="match status" value="1"/>
</dbReference>
<dbReference type="CDD" id="cd02020">
    <property type="entry name" value="CMPK"/>
    <property type="match status" value="1"/>
</dbReference>
<comment type="caution">
    <text evidence="10">The sequence shown here is derived from an EMBL/GenBank/DDBJ whole genome shotgun (WGS) entry which is preliminary data.</text>
</comment>
<dbReference type="GO" id="GO:0006220">
    <property type="term" value="P:pyrimidine nucleotide metabolic process"/>
    <property type="evidence" value="ECO:0007669"/>
    <property type="project" value="UniProtKB-UniRule"/>
</dbReference>
<dbReference type="PANTHER" id="PTHR21299:SF2">
    <property type="entry name" value="CYTIDYLATE KINASE"/>
    <property type="match status" value="1"/>
</dbReference>
<dbReference type="HAMAP" id="MF_00238">
    <property type="entry name" value="Cytidyl_kinase_type1"/>
    <property type="match status" value="1"/>
</dbReference>
<dbReference type="RefSeq" id="WP_140589338.1">
    <property type="nucleotide sequence ID" value="NZ_VFWZ01000001.1"/>
</dbReference>
<evidence type="ECO:0000256" key="4">
    <source>
        <dbReference type="ARBA" id="ARBA00022777"/>
    </source>
</evidence>
<evidence type="ECO:0000313" key="11">
    <source>
        <dbReference type="Proteomes" id="UP000315540"/>
    </source>
</evidence>
<dbReference type="AlphaFoldDB" id="A0A504JEI1"/>
<reference evidence="10 11" key="1">
    <citation type="submission" date="2019-06" db="EMBL/GenBank/DDBJ databases">
        <authorList>
            <person name="Meng X."/>
        </authorList>
    </citation>
    <scope>NUCLEOTIDE SEQUENCE [LARGE SCALE GENOMIC DNA]</scope>
    <source>
        <strain evidence="10 11">M625</strain>
    </source>
</reference>
<dbReference type="EC" id="2.7.4.25" evidence="8"/>
<evidence type="ECO:0000256" key="8">
    <source>
        <dbReference type="HAMAP-Rule" id="MF_00238"/>
    </source>
</evidence>
<dbReference type="GO" id="GO:0015949">
    <property type="term" value="P:nucleobase-containing small molecule interconversion"/>
    <property type="evidence" value="ECO:0007669"/>
    <property type="project" value="TreeGrafter"/>
</dbReference>
<keyword evidence="11" id="KW-1185">Reference proteome</keyword>
<dbReference type="PANTHER" id="PTHR21299">
    <property type="entry name" value="CYTIDYLATE KINASE/PANTOATE-BETA-ALANINE LIGASE"/>
    <property type="match status" value="1"/>
</dbReference>
<keyword evidence="5 8" id="KW-0067">ATP-binding</keyword>
<feature type="binding site" evidence="8">
    <location>
        <begin position="12"/>
        <end position="20"/>
    </location>
    <ligand>
        <name>ATP</name>
        <dbReference type="ChEBI" id="CHEBI:30616"/>
    </ligand>
</feature>
<keyword evidence="4 8" id="KW-0418">Kinase</keyword>
<dbReference type="GO" id="GO:0005524">
    <property type="term" value="F:ATP binding"/>
    <property type="evidence" value="ECO:0007669"/>
    <property type="project" value="UniProtKB-UniRule"/>
</dbReference>
<dbReference type="Proteomes" id="UP000315540">
    <property type="component" value="Unassembled WGS sequence"/>
</dbReference>
<comment type="similarity">
    <text evidence="1 8">Belongs to the cytidylate kinase family. Type 1 subfamily.</text>
</comment>
<dbReference type="EMBL" id="VFWZ01000001">
    <property type="protein sequence ID" value="TPN89094.1"/>
    <property type="molecule type" value="Genomic_DNA"/>
</dbReference>
<dbReference type="InterPro" id="IPR003136">
    <property type="entry name" value="Cytidylate_kin"/>
</dbReference>
<evidence type="ECO:0000256" key="5">
    <source>
        <dbReference type="ARBA" id="ARBA00022840"/>
    </source>
</evidence>
<dbReference type="NCBIfam" id="TIGR00017">
    <property type="entry name" value="cmk"/>
    <property type="match status" value="1"/>
</dbReference>
<evidence type="ECO:0000256" key="7">
    <source>
        <dbReference type="ARBA" id="ARBA00048478"/>
    </source>
</evidence>
<sequence length="234" mass="26542">MKEKKIIIAIDGYSSTGKSTVAKQLAKALEYIYVDTGAMYRAVSLFAMQNGLINESHFDKEALEEKLPEINIKFVLNSETGIAETFLNDKNVERDIRSLTVSRYVSKVAAFSSVRKKLVEQQKQMGINRGIVMDGRDIGTIVFPDAELKVFMTATAKDRAERRYLELKEKGEDVSYEDVLKNVVNRDHIDSTRKDSPLRQAEDAIKIDNSNLTLQEQFDQLLELATDTIKKLKN</sequence>
<evidence type="ECO:0000313" key="10">
    <source>
        <dbReference type="EMBL" id="TPN89094.1"/>
    </source>
</evidence>
<dbReference type="GO" id="GO:0036430">
    <property type="term" value="F:CMP kinase activity"/>
    <property type="evidence" value="ECO:0007669"/>
    <property type="project" value="RHEA"/>
</dbReference>
<keyword evidence="3 8" id="KW-0547">Nucleotide-binding</keyword>